<dbReference type="UniPathway" id="UPA00378"/>
<dbReference type="Pfam" id="PF25147">
    <property type="entry name" value="Ribophorin_II_C"/>
    <property type="match status" value="1"/>
</dbReference>
<sequence>MLFGLFSIVLASPALAWSVTNAKVGIALPGDPGELVSLADAGVIELGPSRTLNVAWEIPEAPPLPRQNVLRLYNDKCDHTVSAKVRGKKAKAVVAYHSLPACLSGPVKADIYVAGGSEGQAASSREVFSLQVQEISTPELDSRYQRPLAVEPEIIHQFRPEPRMVKAPVALVFVAVIDILFVTMVSLWAKNVGIKFAALDFTLALAAIESVFVAYFISASIFTALSAVACLAPLAFFTGQRALRKEHSRRNGSN</sequence>
<comment type="subcellular location">
    <subcellularLocation>
        <location evidence="1">Endoplasmic reticulum membrane</location>
        <topology evidence="1">Multi-pass membrane protein</topology>
    </subcellularLocation>
</comment>
<feature type="transmembrane region" description="Helical" evidence="7">
    <location>
        <begin position="196"/>
        <end position="215"/>
    </location>
</feature>
<evidence type="ECO:0000256" key="1">
    <source>
        <dbReference type="ARBA" id="ARBA00004477"/>
    </source>
</evidence>
<evidence type="ECO:0000313" key="10">
    <source>
        <dbReference type="EMBL" id="PRT52585.1"/>
    </source>
</evidence>
<dbReference type="STRING" id="45607.A0A2T0FC96"/>
<dbReference type="GO" id="GO:0006487">
    <property type="term" value="P:protein N-linked glycosylation"/>
    <property type="evidence" value="ECO:0007669"/>
    <property type="project" value="TreeGrafter"/>
</dbReference>
<feature type="chain" id="PRO_5044224125" evidence="8">
    <location>
        <begin position="17"/>
        <end position="254"/>
    </location>
</feature>
<evidence type="ECO:0000256" key="4">
    <source>
        <dbReference type="ARBA" id="ARBA00022824"/>
    </source>
</evidence>
<dbReference type="GO" id="GO:0008250">
    <property type="term" value="C:oligosaccharyltransferase complex"/>
    <property type="evidence" value="ECO:0007669"/>
    <property type="project" value="InterPro"/>
</dbReference>
<dbReference type="Proteomes" id="UP000238350">
    <property type="component" value="Unassembled WGS sequence"/>
</dbReference>
<evidence type="ECO:0000256" key="2">
    <source>
        <dbReference type="ARBA" id="ARBA00022692"/>
    </source>
</evidence>
<dbReference type="InterPro" id="IPR056790">
    <property type="entry name" value="Ribophorin_II_C"/>
</dbReference>
<evidence type="ECO:0000256" key="5">
    <source>
        <dbReference type="ARBA" id="ARBA00022989"/>
    </source>
</evidence>
<feature type="domain" description="Ribophorin II C-terminal" evidence="9">
    <location>
        <begin position="158"/>
        <end position="250"/>
    </location>
</feature>
<proteinExistence type="predicted"/>
<gene>
    <name evidence="10" type="ORF">B9G98_00205</name>
</gene>
<dbReference type="GO" id="GO:0016740">
    <property type="term" value="F:transferase activity"/>
    <property type="evidence" value="ECO:0007669"/>
    <property type="project" value="UniProtKB-KW"/>
</dbReference>
<feature type="signal peptide" evidence="8">
    <location>
        <begin position="1"/>
        <end position="16"/>
    </location>
</feature>
<feature type="transmembrane region" description="Helical" evidence="7">
    <location>
        <begin position="169"/>
        <end position="189"/>
    </location>
</feature>
<evidence type="ECO:0000313" key="11">
    <source>
        <dbReference type="Proteomes" id="UP000238350"/>
    </source>
</evidence>
<evidence type="ECO:0000256" key="6">
    <source>
        <dbReference type="ARBA" id="ARBA00023136"/>
    </source>
</evidence>
<keyword evidence="10" id="KW-0808">Transferase</keyword>
<keyword evidence="6 7" id="KW-0472">Membrane</keyword>
<name>A0A2T0FC96_9ASCO</name>
<dbReference type="InterPro" id="IPR008814">
    <property type="entry name" value="Swp1"/>
</dbReference>
<dbReference type="GeneID" id="36513954"/>
<keyword evidence="5 7" id="KW-1133">Transmembrane helix</keyword>
<dbReference type="PANTHER" id="PTHR12640:SF0">
    <property type="entry name" value="DOLICHYL-DIPHOSPHOOLIGOSACCHARIDE--PROTEIN GLYCOSYLTRANSFERASE SUBUNIT 2"/>
    <property type="match status" value="1"/>
</dbReference>
<evidence type="ECO:0000256" key="8">
    <source>
        <dbReference type="SAM" id="SignalP"/>
    </source>
</evidence>
<organism evidence="10 11">
    <name type="scientific">Wickerhamiella sorbophila</name>
    <dbReference type="NCBI Taxonomy" id="45607"/>
    <lineage>
        <taxon>Eukaryota</taxon>
        <taxon>Fungi</taxon>
        <taxon>Dikarya</taxon>
        <taxon>Ascomycota</taxon>
        <taxon>Saccharomycotina</taxon>
        <taxon>Dipodascomycetes</taxon>
        <taxon>Dipodascales</taxon>
        <taxon>Trichomonascaceae</taxon>
        <taxon>Wickerhamiella</taxon>
    </lineage>
</organism>
<dbReference type="RefSeq" id="XP_024662531.1">
    <property type="nucleotide sequence ID" value="XM_024806763.1"/>
</dbReference>
<dbReference type="EMBL" id="NDIQ01000001">
    <property type="protein sequence ID" value="PRT52585.1"/>
    <property type="molecule type" value="Genomic_DNA"/>
</dbReference>
<keyword evidence="11" id="KW-1185">Reference proteome</keyword>
<evidence type="ECO:0000256" key="7">
    <source>
        <dbReference type="SAM" id="Phobius"/>
    </source>
</evidence>
<accession>A0A2T0FC96</accession>
<keyword evidence="4" id="KW-0256">Endoplasmic reticulum</keyword>
<feature type="transmembrane region" description="Helical" evidence="7">
    <location>
        <begin position="221"/>
        <end position="239"/>
    </location>
</feature>
<keyword evidence="2 7" id="KW-0812">Transmembrane</keyword>
<dbReference type="OrthoDB" id="432292at2759"/>
<comment type="caution">
    <text evidence="10">The sequence shown here is derived from an EMBL/GenBank/DDBJ whole genome shotgun (WGS) entry which is preliminary data.</text>
</comment>
<keyword evidence="3 8" id="KW-0732">Signal</keyword>
<dbReference type="AlphaFoldDB" id="A0A2T0FC96"/>
<dbReference type="PANTHER" id="PTHR12640">
    <property type="entry name" value="RIBOPHORIN II"/>
    <property type="match status" value="1"/>
</dbReference>
<evidence type="ECO:0000256" key="3">
    <source>
        <dbReference type="ARBA" id="ARBA00022729"/>
    </source>
</evidence>
<evidence type="ECO:0000259" key="9">
    <source>
        <dbReference type="Pfam" id="PF25147"/>
    </source>
</evidence>
<protein>
    <submittedName>
        <fullName evidence="10">Dolichyl-diphosphooligosaccharide--protein glycosyltransferase subunit SWP1</fullName>
    </submittedName>
</protein>
<reference evidence="10 11" key="1">
    <citation type="submission" date="2017-04" db="EMBL/GenBank/DDBJ databases">
        <title>Genome sequencing of [Candida] sorbophila.</title>
        <authorList>
            <person name="Ahn J.O."/>
        </authorList>
    </citation>
    <scope>NUCLEOTIDE SEQUENCE [LARGE SCALE GENOMIC DNA]</scope>
    <source>
        <strain evidence="10 11">DS02</strain>
    </source>
</reference>